<dbReference type="KEGG" id="pmes:FX988_01183"/>
<evidence type="ECO:0000259" key="3">
    <source>
        <dbReference type="Pfam" id="PF13505"/>
    </source>
</evidence>
<dbReference type="EMBL" id="CP047656">
    <property type="protein sequence ID" value="QHJ10961.1"/>
    <property type="molecule type" value="Genomic_DNA"/>
</dbReference>
<gene>
    <name evidence="4" type="ORF">FX988_01183</name>
</gene>
<dbReference type="InterPro" id="IPR011250">
    <property type="entry name" value="OMP/PagP_B-barrel"/>
</dbReference>
<dbReference type="InterPro" id="IPR027385">
    <property type="entry name" value="Beta-barrel_OMP"/>
</dbReference>
<dbReference type="Pfam" id="PF13505">
    <property type="entry name" value="OMP_b-brl"/>
    <property type="match status" value="1"/>
</dbReference>
<reference evidence="4 5" key="1">
    <citation type="submission" date="2019-12" db="EMBL/GenBank/DDBJ databases">
        <title>Genome sequencing and assembly of endphytes of Porphyra tenera.</title>
        <authorList>
            <person name="Park J.M."/>
            <person name="Shin R."/>
            <person name="Jo S.H."/>
        </authorList>
    </citation>
    <scope>NUCLEOTIDE SEQUENCE [LARGE SCALE GENOMIC DNA]</scope>
    <source>
        <strain evidence="4 5">GPM4</strain>
    </source>
</reference>
<keyword evidence="5" id="KW-1185">Reference proteome</keyword>
<accession>A0A857JJ02</accession>
<protein>
    <recommendedName>
        <fullName evidence="3">Outer membrane protein beta-barrel domain-containing protein</fullName>
    </recommendedName>
</protein>
<feature type="signal peptide" evidence="2">
    <location>
        <begin position="1"/>
        <end position="20"/>
    </location>
</feature>
<proteinExistence type="predicted"/>
<evidence type="ECO:0000313" key="5">
    <source>
        <dbReference type="Proteomes" id="UP000464524"/>
    </source>
</evidence>
<evidence type="ECO:0000256" key="2">
    <source>
        <dbReference type="SAM" id="SignalP"/>
    </source>
</evidence>
<dbReference type="OrthoDB" id="7059177at2"/>
<evidence type="ECO:0000313" key="4">
    <source>
        <dbReference type="EMBL" id="QHJ10961.1"/>
    </source>
</evidence>
<dbReference type="Proteomes" id="UP000464524">
    <property type="component" value="Chromosome"/>
</dbReference>
<evidence type="ECO:0000256" key="1">
    <source>
        <dbReference type="ARBA" id="ARBA00022729"/>
    </source>
</evidence>
<dbReference type="AlphaFoldDB" id="A0A857JJ02"/>
<dbReference type="SUPFAM" id="SSF56925">
    <property type="entry name" value="OMPA-like"/>
    <property type="match status" value="1"/>
</dbReference>
<feature type="chain" id="PRO_5032980933" description="Outer membrane protein beta-barrel domain-containing protein" evidence="2">
    <location>
        <begin position="21"/>
        <end position="194"/>
    </location>
</feature>
<sequence>MKSKAVLLICGLFSTASALAASPNWDYVQGGYYITNIDDIDGLDPTGFGIAGAKSLGKNVFVRGSYTMTNDDILNGDVDFDQGNAEVGYRYKMTGSTDIYGTLAYHYAEISANGPGVNISSDTDGFGATLGIRSMVTNKIDLEASAGIIRFDGDSEAITMLAANYYFYTNISVGVNFTNISDVSTLGALVRYSF</sequence>
<keyword evidence="1 2" id="KW-0732">Signal</keyword>
<feature type="domain" description="Outer membrane protein beta-barrel" evidence="3">
    <location>
        <begin position="7"/>
        <end position="177"/>
    </location>
</feature>
<organism evidence="4 5">
    <name type="scientific">Paraglaciecola mesophila</name>
    <dbReference type="NCBI Taxonomy" id="197222"/>
    <lineage>
        <taxon>Bacteria</taxon>
        <taxon>Pseudomonadati</taxon>
        <taxon>Pseudomonadota</taxon>
        <taxon>Gammaproteobacteria</taxon>
        <taxon>Alteromonadales</taxon>
        <taxon>Alteromonadaceae</taxon>
        <taxon>Paraglaciecola</taxon>
    </lineage>
</organism>
<dbReference type="RefSeq" id="WP_160178757.1">
    <property type="nucleotide sequence ID" value="NZ_CP047656.1"/>
</dbReference>
<name>A0A857JJ02_9ALTE</name>